<evidence type="ECO:0000313" key="1">
    <source>
        <dbReference type="EMBL" id="JAP57186.1"/>
    </source>
</evidence>
<protein>
    <submittedName>
        <fullName evidence="1">Uncharacterized protein</fullName>
    </submittedName>
</protein>
<gene>
    <name evidence="1" type="ORF">TR127019</name>
</gene>
<proteinExistence type="predicted"/>
<dbReference type="EMBL" id="GEEE01006039">
    <property type="protein sequence ID" value="JAP57186.1"/>
    <property type="molecule type" value="Transcribed_RNA"/>
</dbReference>
<reference evidence="1" key="1">
    <citation type="submission" date="2016-01" db="EMBL/GenBank/DDBJ databases">
        <title>Reference transcriptome for the parasite Schistocephalus solidus: insights into the molecular evolution of parasitism.</title>
        <authorList>
            <person name="Hebert F.O."/>
            <person name="Grambauer S."/>
            <person name="Barber I."/>
            <person name="Landry C.R."/>
            <person name="Aubin-Horth N."/>
        </authorList>
    </citation>
    <scope>NUCLEOTIDE SEQUENCE</scope>
</reference>
<name>A0A0X3QCN8_SCHSO</name>
<organism evidence="1">
    <name type="scientific">Schistocephalus solidus</name>
    <name type="common">Tapeworm</name>
    <dbReference type="NCBI Taxonomy" id="70667"/>
    <lineage>
        <taxon>Eukaryota</taxon>
        <taxon>Metazoa</taxon>
        <taxon>Spiralia</taxon>
        <taxon>Lophotrochozoa</taxon>
        <taxon>Platyhelminthes</taxon>
        <taxon>Cestoda</taxon>
        <taxon>Eucestoda</taxon>
        <taxon>Diphyllobothriidea</taxon>
        <taxon>Diphyllobothriidae</taxon>
        <taxon>Schistocephalus</taxon>
    </lineage>
</organism>
<dbReference type="AlphaFoldDB" id="A0A0X3QCN8"/>
<accession>A0A0X3QCN8</accession>
<sequence length="226" mass="25342">MFLTALSVALAYVDFQSCGCCKMIMIYKDLISIKAAFILVAKQHTTIDYVSAVPASAKFEASETRIAQGTKEHPCEPPIFCIQFYPRKRSFLINRGTFGKQAAVILTPENSNLAKIAVIIVHKDEWFPGLPNVHYVKPIIVSSSYSPPIAVVLDEDIKEIRLLGNISRLESHSHGGGLQIIIPYEPIDGVERKLMRVTGRMDMDTVTFFLKRNKLTTLFQKKVRPS</sequence>